<dbReference type="PANTHER" id="PTHR30287">
    <property type="entry name" value="MEMBRANE COMPONENT OF PREDICTED ABC SUPERFAMILY METABOLITE UPTAKE TRANSPORTER"/>
    <property type="match status" value="1"/>
</dbReference>
<organism evidence="9 10">
    <name type="scientific">Kribbella sandramycini</name>
    <dbReference type="NCBI Taxonomy" id="60450"/>
    <lineage>
        <taxon>Bacteria</taxon>
        <taxon>Bacillati</taxon>
        <taxon>Actinomycetota</taxon>
        <taxon>Actinomycetes</taxon>
        <taxon>Propionibacteriales</taxon>
        <taxon>Kribbellaceae</taxon>
        <taxon>Kribbella</taxon>
    </lineage>
</organism>
<feature type="domain" description="ABC3 transporter permease C-terminal" evidence="7">
    <location>
        <begin position="757"/>
        <end position="862"/>
    </location>
</feature>
<evidence type="ECO:0000313" key="8">
    <source>
        <dbReference type="EMBL" id="MBB6565751.1"/>
    </source>
</evidence>
<dbReference type="Proteomes" id="UP000553957">
    <property type="component" value="Unassembled WGS sequence"/>
</dbReference>
<dbReference type="Pfam" id="PF02687">
    <property type="entry name" value="FtsX"/>
    <property type="match status" value="2"/>
</dbReference>
<feature type="transmembrane region" description="Helical" evidence="6">
    <location>
        <begin position="515"/>
        <end position="535"/>
    </location>
</feature>
<dbReference type="RefSeq" id="WP_171674473.1">
    <property type="nucleotide sequence ID" value="NZ_BAAAGT010000001.1"/>
</dbReference>
<evidence type="ECO:0000256" key="2">
    <source>
        <dbReference type="ARBA" id="ARBA00022475"/>
    </source>
</evidence>
<protein>
    <submittedName>
        <fullName evidence="9">ABC transporter permease</fullName>
    </submittedName>
    <submittedName>
        <fullName evidence="8">Putative ABC transport system permease protein</fullName>
    </submittedName>
</protein>
<reference evidence="9 10" key="1">
    <citation type="submission" date="2020-05" db="EMBL/GenBank/DDBJ databases">
        <title>Genome sequence of Kribbella sandramycini ATCC 39419.</title>
        <authorList>
            <person name="Maclea K.S."/>
            <person name="Fair J.L."/>
        </authorList>
    </citation>
    <scope>NUCLEOTIDE SEQUENCE [LARGE SCALE GENOMIC DNA]</scope>
    <source>
        <strain evidence="9 10">ATCC 39419</strain>
    </source>
</reference>
<keyword evidence="4 6" id="KW-1133">Transmembrane helix</keyword>
<feature type="domain" description="ABC3 transporter permease C-terminal" evidence="7">
    <location>
        <begin position="280"/>
        <end position="398"/>
    </location>
</feature>
<gene>
    <name evidence="8" type="ORF">HNR71_001388</name>
    <name evidence="9" type="ORF">HPO96_17340</name>
</gene>
<comment type="caution">
    <text evidence="9">The sequence shown here is derived from an EMBL/GenBank/DDBJ whole genome shotgun (WGS) entry which is preliminary data.</text>
</comment>
<feature type="transmembrane region" description="Helical" evidence="6">
    <location>
        <begin position="753"/>
        <end position="774"/>
    </location>
</feature>
<feature type="transmembrane region" description="Helical" evidence="6">
    <location>
        <begin position="369"/>
        <end position="395"/>
    </location>
</feature>
<keyword evidence="10" id="KW-1185">Reference proteome</keyword>
<dbReference type="GO" id="GO:0005886">
    <property type="term" value="C:plasma membrane"/>
    <property type="evidence" value="ECO:0007669"/>
    <property type="project" value="UniProtKB-SubCell"/>
</dbReference>
<evidence type="ECO:0000256" key="4">
    <source>
        <dbReference type="ARBA" id="ARBA00022989"/>
    </source>
</evidence>
<accession>A0A7Y4L0D5</accession>
<dbReference type="AlphaFoldDB" id="A0A7Y4L0D5"/>
<feature type="transmembrane region" description="Helical" evidence="6">
    <location>
        <begin position="804"/>
        <end position="824"/>
    </location>
</feature>
<evidence type="ECO:0000256" key="5">
    <source>
        <dbReference type="ARBA" id="ARBA00023136"/>
    </source>
</evidence>
<dbReference type="EMBL" id="JACHKF010000001">
    <property type="protein sequence ID" value="MBB6565751.1"/>
    <property type="molecule type" value="Genomic_DNA"/>
</dbReference>
<feature type="transmembrane region" description="Helical" evidence="6">
    <location>
        <begin position="465"/>
        <end position="494"/>
    </location>
</feature>
<dbReference type="InterPro" id="IPR038766">
    <property type="entry name" value="Membrane_comp_ABC_pdt"/>
</dbReference>
<evidence type="ECO:0000313" key="11">
    <source>
        <dbReference type="Proteomes" id="UP000553957"/>
    </source>
</evidence>
<dbReference type="InterPro" id="IPR003838">
    <property type="entry name" value="ABC3_permease_C"/>
</dbReference>
<sequence>MGSWGPPLRIARRTTRKSIGRTLLVAALIGLPVFAATWLGVTARSVSPTGETLARTLIGQADARVDVTSYSKLDTSFGSPTLDYIPGAALDAKEVRDPATFDPKPLLPAGTGIARPFADDGRVELKSPTTVITVGVQTGDGQSPLLAGTIQLDEGRFATAANEVAISPVLADHLGIGIGGTLSTAKGTQYQVVGLARTLRDPAQRRIFAAPGTTLVPPGGRLEARYLLDLPAAVDPQSLITPLAETGLYLLPRANIVDPPPTEFGRSYERAGPYAAMGVAIGFGVLEIVLLAGTAFAVGARRQTRELGLVLVAGGTARDVRRVVLLQGLFAGVVGVTAGLGTAALALAIARPFWDRVLGMVFQSWQIPWAGMVTIVLVGLLSGLAAAVIPAVNAGRQTPMAALSGRFAKTAQQNRIRLAAVLLVLCGVALVAAGSAMLVSELADARRAAAGGASYVSGVTPTVPIALVLLGITLAISGVIWMLPGLVGVLAASARRLPLSGRLAVRDAARHRHRTAPAAAAIMMSVAATAAAAFAGANYTAAEAAGYIPSGLPGNATLQFDFGATGPVPYSADLERRIAGHLPVTHTYRFGQVTAPDSPPGRPAYLTVQGTVEGVTGGYAGLLVAEPAYVERLGGEAPQIAARLRAGEIVLPQADISTTGSVRVGGDPDDPKQGVSHQASYVGALPPHESLSGQALISPDAAAKLGRVETYRVEYQLSELPTENQLAAVDQLLGHERSIRLEQGFQSTANTRLLWVLVAATVVTLIGVTISVSLSAAEGRADLATLAAVGASPHRRRNLAAAQAWVLGQLGCVLGVGVGALYGYTAHAAFGSPSFAVPWLELGAIVLAVPLFAALLAWVLTRSRLPMVARID</sequence>
<evidence type="ECO:0000313" key="10">
    <source>
        <dbReference type="Proteomes" id="UP000534306"/>
    </source>
</evidence>
<name>A0A7Y4L0D5_9ACTN</name>
<keyword evidence="2" id="KW-1003">Cell membrane</keyword>
<proteinExistence type="predicted"/>
<feature type="transmembrane region" description="Helical" evidence="6">
    <location>
        <begin position="836"/>
        <end position="860"/>
    </location>
</feature>
<comment type="subcellular location">
    <subcellularLocation>
        <location evidence="1">Cell membrane</location>
        <topology evidence="1">Multi-pass membrane protein</topology>
    </subcellularLocation>
</comment>
<keyword evidence="5 6" id="KW-0472">Membrane</keyword>
<evidence type="ECO:0000256" key="1">
    <source>
        <dbReference type="ARBA" id="ARBA00004651"/>
    </source>
</evidence>
<feature type="transmembrane region" description="Helical" evidence="6">
    <location>
        <begin position="328"/>
        <end position="349"/>
    </location>
</feature>
<feature type="transmembrane region" description="Helical" evidence="6">
    <location>
        <begin position="416"/>
        <end position="439"/>
    </location>
</feature>
<evidence type="ECO:0000259" key="7">
    <source>
        <dbReference type="Pfam" id="PF02687"/>
    </source>
</evidence>
<dbReference type="PANTHER" id="PTHR30287:SF1">
    <property type="entry name" value="INNER MEMBRANE PROTEIN"/>
    <property type="match status" value="1"/>
</dbReference>
<evidence type="ECO:0000313" key="9">
    <source>
        <dbReference type="EMBL" id="NOL42013.1"/>
    </source>
</evidence>
<dbReference type="EMBL" id="JABJRC010000003">
    <property type="protein sequence ID" value="NOL42013.1"/>
    <property type="molecule type" value="Genomic_DNA"/>
</dbReference>
<feature type="transmembrane region" description="Helical" evidence="6">
    <location>
        <begin position="274"/>
        <end position="298"/>
    </location>
</feature>
<evidence type="ECO:0000256" key="3">
    <source>
        <dbReference type="ARBA" id="ARBA00022692"/>
    </source>
</evidence>
<evidence type="ECO:0000256" key="6">
    <source>
        <dbReference type="SAM" id="Phobius"/>
    </source>
</evidence>
<dbReference type="Proteomes" id="UP000534306">
    <property type="component" value="Unassembled WGS sequence"/>
</dbReference>
<reference evidence="8 11" key="2">
    <citation type="submission" date="2020-08" db="EMBL/GenBank/DDBJ databases">
        <title>Sequencing the genomes of 1000 actinobacteria strains.</title>
        <authorList>
            <person name="Klenk H.-P."/>
        </authorList>
    </citation>
    <scope>NUCLEOTIDE SEQUENCE [LARGE SCALE GENOMIC DNA]</scope>
    <source>
        <strain evidence="8 11">DSM 15626</strain>
    </source>
</reference>
<keyword evidence="3 6" id="KW-0812">Transmembrane</keyword>